<dbReference type="OrthoDB" id="541276at2759"/>
<dbReference type="GO" id="GO:0004674">
    <property type="term" value="F:protein serine/threonine kinase activity"/>
    <property type="evidence" value="ECO:0007669"/>
    <property type="project" value="TreeGrafter"/>
</dbReference>
<sequence length="506" mass="55799">MTRYVETVPDTRLGMILTDKDRQFKIERTVGQGTYGPIYLAQLQTEPFTQVAVKCLNKLPHPEQRGQHRDLDFHRLEVAIQMLLTGHRNIVGMEFVIDTETCLYLGMEYCSHGDLYEAITTTTPPTHPWYGLTSDQTVIKRAFLQVLGAVAYAHERGIFHRDLKPENILVGADGQLKLADFGLATTDFWSVEFGCGSSFYMSPETQDKYFGAGRKCFTYYNEKSQPVYCTAACDLWALGVIFLNLCFGRNPWKNAGHYDPTFAAFMRNPRILMDMFPLTDEAFRLLTMMFALDPAERCTIHELIREVQKTTSFIKGKAPAPLEVDLDARTELANSIATAGFQTIPVSRSNTLTSETGETDSMEVDSNPTGPSAAKDTSSPSVPAPSTEVSKLRVKFNGQTNVYDHHPTGVSKVDFQSTLNDFTLAPFQNLGPAPSAADGQQPSKRTRKLASPVGSTPGFAQPAMAGSFPKMEGTPAAPTSNDATLGTLTQPDDASFTSLISKCFRV</sequence>
<gene>
    <name evidence="3" type="primary">TPK2_1</name>
    <name evidence="3" type="ORF">IWQ60_001141</name>
</gene>
<keyword evidence="3" id="KW-0418">Kinase</keyword>
<keyword evidence="4" id="KW-1185">Reference proteome</keyword>
<protein>
    <submittedName>
        <fullName evidence="3">cAMP-dependent protein kinase catalytic subunit</fullName>
    </submittedName>
</protein>
<evidence type="ECO:0000259" key="2">
    <source>
        <dbReference type="PROSITE" id="PS50011"/>
    </source>
</evidence>
<organism evidence="3 4">
    <name type="scientific">Tieghemiomyces parasiticus</name>
    <dbReference type="NCBI Taxonomy" id="78921"/>
    <lineage>
        <taxon>Eukaryota</taxon>
        <taxon>Fungi</taxon>
        <taxon>Fungi incertae sedis</taxon>
        <taxon>Zoopagomycota</taxon>
        <taxon>Kickxellomycotina</taxon>
        <taxon>Dimargaritomycetes</taxon>
        <taxon>Dimargaritales</taxon>
        <taxon>Dimargaritaceae</taxon>
        <taxon>Tieghemiomyces</taxon>
    </lineage>
</organism>
<feature type="region of interest" description="Disordered" evidence="1">
    <location>
        <begin position="428"/>
        <end position="482"/>
    </location>
</feature>
<evidence type="ECO:0000313" key="3">
    <source>
        <dbReference type="EMBL" id="KAJ1929460.1"/>
    </source>
</evidence>
<name>A0A9W8AH72_9FUNG</name>
<dbReference type="SUPFAM" id="SSF56112">
    <property type="entry name" value="Protein kinase-like (PK-like)"/>
    <property type="match status" value="1"/>
</dbReference>
<dbReference type="GO" id="GO:0005634">
    <property type="term" value="C:nucleus"/>
    <property type="evidence" value="ECO:0007669"/>
    <property type="project" value="TreeGrafter"/>
</dbReference>
<feature type="compositionally biased region" description="Polar residues" evidence="1">
    <location>
        <begin position="347"/>
        <end position="356"/>
    </location>
</feature>
<dbReference type="GO" id="GO:0044773">
    <property type="term" value="P:mitotic DNA damage checkpoint signaling"/>
    <property type="evidence" value="ECO:0007669"/>
    <property type="project" value="TreeGrafter"/>
</dbReference>
<feature type="domain" description="Protein kinase" evidence="2">
    <location>
        <begin position="24"/>
        <end position="314"/>
    </location>
</feature>
<dbReference type="InterPro" id="IPR000719">
    <property type="entry name" value="Prot_kinase_dom"/>
</dbReference>
<dbReference type="PANTHER" id="PTHR44167:SF8">
    <property type="entry name" value="SERINE_THREONINE-PROTEIN KINASE RCK1"/>
    <property type="match status" value="1"/>
</dbReference>
<dbReference type="PANTHER" id="PTHR44167">
    <property type="entry name" value="OVARIAN-SPECIFIC SERINE/THREONINE-PROTEIN KINASE LOK-RELATED"/>
    <property type="match status" value="1"/>
</dbReference>
<dbReference type="AlphaFoldDB" id="A0A9W8AH72"/>
<evidence type="ECO:0000313" key="4">
    <source>
        <dbReference type="Proteomes" id="UP001150569"/>
    </source>
</evidence>
<feature type="region of interest" description="Disordered" evidence="1">
    <location>
        <begin position="347"/>
        <end position="389"/>
    </location>
</feature>
<accession>A0A9W8AH72</accession>
<dbReference type="PROSITE" id="PS00108">
    <property type="entry name" value="PROTEIN_KINASE_ST"/>
    <property type="match status" value="1"/>
</dbReference>
<dbReference type="GO" id="GO:0005524">
    <property type="term" value="F:ATP binding"/>
    <property type="evidence" value="ECO:0007669"/>
    <property type="project" value="InterPro"/>
</dbReference>
<dbReference type="EMBL" id="JANBPT010000034">
    <property type="protein sequence ID" value="KAJ1929460.1"/>
    <property type="molecule type" value="Genomic_DNA"/>
</dbReference>
<dbReference type="Pfam" id="PF00069">
    <property type="entry name" value="Pkinase"/>
    <property type="match status" value="1"/>
</dbReference>
<dbReference type="Gene3D" id="1.10.510.10">
    <property type="entry name" value="Transferase(Phosphotransferase) domain 1"/>
    <property type="match status" value="1"/>
</dbReference>
<dbReference type="PROSITE" id="PS50011">
    <property type="entry name" value="PROTEIN_KINASE_DOM"/>
    <property type="match status" value="1"/>
</dbReference>
<keyword evidence="3" id="KW-0808">Transferase</keyword>
<comment type="caution">
    <text evidence="3">The sequence shown here is derived from an EMBL/GenBank/DDBJ whole genome shotgun (WGS) entry which is preliminary data.</text>
</comment>
<dbReference type="SMART" id="SM00220">
    <property type="entry name" value="S_TKc"/>
    <property type="match status" value="1"/>
</dbReference>
<dbReference type="InterPro" id="IPR008271">
    <property type="entry name" value="Ser/Thr_kinase_AS"/>
</dbReference>
<proteinExistence type="predicted"/>
<dbReference type="InterPro" id="IPR011009">
    <property type="entry name" value="Kinase-like_dom_sf"/>
</dbReference>
<dbReference type="Proteomes" id="UP001150569">
    <property type="component" value="Unassembled WGS sequence"/>
</dbReference>
<reference evidence="3" key="1">
    <citation type="submission" date="2022-07" db="EMBL/GenBank/DDBJ databases">
        <title>Phylogenomic reconstructions and comparative analyses of Kickxellomycotina fungi.</title>
        <authorList>
            <person name="Reynolds N.K."/>
            <person name="Stajich J.E."/>
            <person name="Barry K."/>
            <person name="Grigoriev I.V."/>
            <person name="Crous P."/>
            <person name="Smith M.E."/>
        </authorList>
    </citation>
    <scope>NUCLEOTIDE SEQUENCE</scope>
    <source>
        <strain evidence="3">RSA 861</strain>
    </source>
</reference>
<evidence type="ECO:0000256" key="1">
    <source>
        <dbReference type="SAM" id="MobiDB-lite"/>
    </source>
</evidence>
<feature type="compositionally biased region" description="Polar residues" evidence="1">
    <location>
        <begin position="364"/>
        <end position="381"/>
    </location>
</feature>